<dbReference type="Pfam" id="PF03486">
    <property type="entry name" value="HI0933_like"/>
    <property type="match status" value="1"/>
</dbReference>
<dbReference type="PANTHER" id="PTHR42887:SF2">
    <property type="entry name" value="OS12G0638800 PROTEIN"/>
    <property type="match status" value="1"/>
</dbReference>
<dbReference type="InterPro" id="IPR057661">
    <property type="entry name" value="RsdA/BaiN/AoA(So)_Rossmann"/>
</dbReference>
<accession>A0A381IDB4</accession>
<dbReference type="PANTHER" id="PTHR42887">
    <property type="entry name" value="OS12G0638800 PROTEIN"/>
    <property type="match status" value="1"/>
</dbReference>
<reference evidence="2" key="1">
    <citation type="submission" date="2018-06" db="EMBL/GenBank/DDBJ databases">
        <authorList>
            <consortium name="Pathogen Informatics"/>
            <person name="Doyle S."/>
        </authorList>
    </citation>
    <scope>NUCLEOTIDE SEQUENCE</scope>
    <source>
        <strain evidence="2">NCTC13307</strain>
    </source>
</reference>
<dbReference type="InterPro" id="IPR036188">
    <property type="entry name" value="FAD/NAD-bd_sf"/>
</dbReference>
<dbReference type="SUPFAM" id="SSF51905">
    <property type="entry name" value="FAD/NAD(P)-binding domain"/>
    <property type="match status" value="1"/>
</dbReference>
<protein>
    <submittedName>
        <fullName evidence="2">Lipoprotein</fullName>
    </submittedName>
</protein>
<dbReference type="AlphaFoldDB" id="A0A381IDB4"/>
<dbReference type="Gene3D" id="3.50.50.60">
    <property type="entry name" value="FAD/NAD(P)-binding domain"/>
    <property type="match status" value="1"/>
</dbReference>
<keyword evidence="2" id="KW-0449">Lipoprotein</keyword>
<gene>
    <name evidence="2" type="ORF">NCTC13307_03567</name>
</gene>
<evidence type="ECO:0000259" key="1">
    <source>
        <dbReference type="Pfam" id="PF03486"/>
    </source>
</evidence>
<feature type="domain" description="RsdA/BaiN/AoA(So)-like Rossmann fold-like" evidence="1">
    <location>
        <begin position="1"/>
        <end position="38"/>
    </location>
</feature>
<sequence>MESKLVEGLFFAGEVIDIDAYTGGFNLQIAFSTGYLAGFNC</sequence>
<dbReference type="EMBL" id="UFWD01000001">
    <property type="protein sequence ID" value="SUY26196.1"/>
    <property type="molecule type" value="Genomic_DNA"/>
</dbReference>
<name>A0A381IDB4_CLODI</name>
<proteinExistence type="predicted"/>
<organism evidence="2">
    <name type="scientific">Clostridioides difficile</name>
    <name type="common">Peptoclostridium difficile</name>
    <dbReference type="NCBI Taxonomy" id="1496"/>
    <lineage>
        <taxon>Bacteria</taxon>
        <taxon>Bacillati</taxon>
        <taxon>Bacillota</taxon>
        <taxon>Clostridia</taxon>
        <taxon>Peptostreptococcales</taxon>
        <taxon>Peptostreptococcaceae</taxon>
        <taxon>Clostridioides</taxon>
    </lineage>
</organism>
<dbReference type="InterPro" id="IPR004792">
    <property type="entry name" value="BaiN-like"/>
</dbReference>
<evidence type="ECO:0000313" key="2">
    <source>
        <dbReference type="EMBL" id="SUY26196.1"/>
    </source>
</evidence>